<dbReference type="InterPro" id="IPR019408">
    <property type="entry name" value="7TM_GPCR_serpentine_rcpt_Srab"/>
</dbReference>
<dbReference type="InterPro" id="IPR002184">
    <property type="entry name" value="7TM_GPCR_serpentine_rcpt_Srb"/>
</dbReference>
<feature type="transmembrane region" description="Helical" evidence="6">
    <location>
        <begin position="71"/>
        <end position="94"/>
    </location>
</feature>
<evidence type="ECO:0000256" key="3">
    <source>
        <dbReference type="ARBA" id="ARBA00022692"/>
    </source>
</evidence>
<feature type="transmembrane region" description="Helical" evidence="6">
    <location>
        <begin position="118"/>
        <end position="139"/>
    </location>
</feature>
<evidence type="ECO:0000313" key="7">
    <source>
        <dbReference type="EMBL" id="RCN34547.1"/>
    </source>
</evidence>
<evidence type="ECO:0000313" key="8">
    <source>
        <dbReference type="Proteomes" id="UP000252519"/>
    </source>
</evidence>
<protein>
    <submittedName>
        <fullName evidence="7">Uncharacterized protein</fullName>
    </submittedName>
</protein>
<dbReference type="GO" id="GO:0004888">
    <property type="term" value="F:transmembrane signaling receptor activity"/>
    <property type="evidence" value="ECO:0007669"/>
    <property type="project" value="InterPro"/>
</dbReference>
<name>A0A368FW88_ANCCA</name>
<dbReference type="PANTHER" id="PTHR31216">
    <property type="entry name" value="SERPENTINE RECEPTOR CLASS BETA-1-RELATED-RELATED"/>
    <property type="match status" value="1"/>
</dbReference>
<keyword evidence="3 6" id="KW-0812">Transmembrane</keyword>
<dbReference type="STRING" id="29170.A0A368FW88"/>
<comment type="caution">
    <text evidence="7">The sequence shown here is derived from an EMBL/GenBank/DDBJ whole genome shotgun (WGS) entry which is preliminary data.</text>
</comment>
<dbReference type="GO" id="GO:0007606">
    <property type="term" value="P:sensory perception of chemical stimulus"/>
    <property type="evidence" value="ECO:0007669"/>
    <property type="project" value="InterPro"/>
</dbReference>
<evidence type="ECO:0000256" key="5">
    <source>
        <dbReference type="ARBA" id="ARBA00023136"/>
    </source>
</evidence>
<evidence type="ECO:0000256" key="4">
    <source>
        <dbReference type="ARBA" id="ARBA00022989"/>
    </source>
</evidence>
<evidence type="ECO:0000256" key="6">
    <source>
        <dbReference type="SAM" id="Phobius"/>
    </source>
</evidence>
<dbReference type="PANTHER" id="PTHR31216:SF11">
    <property type="entry name" value="SERPENTINE RECEPTOR CLASS BETA-16-RELATED"/>
    <property type="match status" value="1"/>
</dbReference>
<dbReference type="Proteomes" id="UP000252519">
    <property type="component" value="Unassembled WGS sequence"/>
</dbReference>
<sequence>MYLCLTFQIYALISSFVSEPCDFFASQFLYLTLHMCLVSATCVLPLCFVAFCIERGVATIFVRKYESNGIILGLTLCVLTILGTLICICTTYTVNDFKVATPSMVNVPPAAMVKVNQLAALSLIVSIISIATIFVALYVNRRRCSS</sequence>
<comment type="subcellular location">
    <subcellularLocation>
        <location evidence="1">Membrane</location>
        <topology evidence="1">Multi-pass membrane protein</topology>
    </subcellularLocation>
</comment>
<evidence type="ECO:0000256" key="2">
    <source>
        <dbReference type="ARBA" id="ARBA00006860"/>
    </source>
</evidence>
<evidence type="ECO:0000256" key="1">
    <source>
        <dbReference type="ARBA" id="ARBA00004141"/>
    </source>
</evidence>
<keyword evidence="4 6" id="KW-1133">Transmembrane helix</keyword>
<gene>
    <name evidence="7" type="ORF">ANCCAN_19616</name>
</gene>
<organism evidence="7 8">
    <name type="scientific">Ancylostoma caninum</name>
    <name type="common">Dog hookworm</name>
    <dbReference type="NCBI Taxonomy" id="29170"/>
    <lineage>
        <taxon>Eukaryota</taxon>
        <taxon>Metazoa</taxon>
        <taxon>Ecdysozoa</taxon>
        <taxon>Nematoda</taxon>
        <taxon>Chromadorea</taxon>
        <taxon>Rhabditida</taxon>
        <taxon>Rhabditina</taxon>
        <taxon>Rhabditomorpha</taxon>
        <taxon>Strongyloidea</taxon>
        <taxon>Ancylostomatidae</taxon>
        <taxon>Ancylostomatinae</taxon>
        <taxon>Ancylostoma</taxon>
    </lineage>
</organism>
<dbReference type="AlphaFoldDB" id="A0A368FW88"/>
<dbReference type="EMBL" id="JOJR01000769">
    <property type="protein sequence ID" value="RCN34547.1"/>
    <property type="molecule type" value="Genomic_DNA"/>
</dbReference>
<keyword evidence="5 6" id="KW-0472">Membrane</keyword>
<dbReference type="GO" id="GO:0016020">
    <property type="term" value="C:membrane"/>
    <property type="evidence" value="ECO:0007669"/>
    <property type="project" value="UniProtKB-SubCell"/>
</dbReference>
<feature type="transmembrane region" description="Helical" evidence="6">
    <location>
        <begin position="28"/>
        <end position="51"/>
    </location>
</feature>
<comment type="similarity">
    <text evidence="2">Belongs to the nematode receptor-like protein srb family.</text>
</comment>
<accession>A0A368FW88</accession>
<reference evidence="7 8" key="1">
    <citation type="submission" date="2014-10" db="EMBL/GenBank/DDBJ databases">
        <title>Draft genome of the hookworm Ancylostoma caninum.</title>
        <authorList>
            <person name="Mitreva M."/>
        </authorList>
    </citation>
    <scope>NUCLEOTIDE SEQUENCE [LARGE SCALE GENOMIC DNA]</scope>
    <source>
        <strain evidence="7 8">Baltimore</strain>
    </source>
</reference>
<proteinExistence type="inferred from homology"/>
<keyword evidence="8" id="KW-1185">Reference proteome</keyword>
<dbReference type="Pfam" id="PF10292">
    <property type="entry name" value="7TM_GPCR_Srab"/>
    <property type="match status" value="1"/>
</dbReference>